<evidence type="ECO:0008006" key="3">
    <source>
        <dbReference type="Google" id="ProtNLM"/>
    </source>
</evidence>
<dbReference type="AlphaFoldDB" id="A0A0F8ZRX2"/>
<feature type="transmembrane region" description="Helical" evidence="1">
    <location>
        <begin position="6"/>
        <end position="25"/>
    </location>
</feature>
<protein>
    <recommendedName>
        <fullName evidence="3">Type 4 fimbrial biogenesis protein PilX N-terminal domain-containing protein</fullName>
    </recommendedName>
</protein>
<evidence type="ECO:0000256" key="1">
    <source>
        <dbReference type="SAM" id="Phobius"/>
    </source>
</evidence>
<accession>A0A0F8ZRX2</accession>
<proteinExistence type="predicted"/>
<evidence type="ECO:0000313" key="2">
    <source>
        <dbReference type="EMBL" id="KKK69139.1"/>
    </source>
</evidence>
<keyword evidence="1" id="KW-1133">Transmembrane helix</keyword>
<comment type="caution">
    <text evidence="2">The sequence shown here is derived from an EMBL/GenBank/DDBJ whole genome shotgun (WGS) entry which is preliminary data.</text>
</comment>
<keyword evidence="1" id="KW-0472">Membrane</keyword>
<sequence length="123" mass="13288">MLLSIMILGGVMLSASVIAGVLLWYQVRQVNDAVSSAKAIFAADAGIEFISWCIFKPGCEIPNPFESIPPHSCPDNPLSTVSFDGDDACFEIESSSDEGILTIRSRGYSGKTVRILEAQFINE</sequence>
<organism evidence="2">
    <name type="scientific">marine sediment metagenome</name>
    <dbReference type="NCBI Taxonomy" id="412755"/>
    <lineage>
        <taxon>unclassified sequences</taxon>
        <taxon>metagenomes</taxon>
        <taxon>ecological metagenomes</taxon>
    </lineage>
</organism>
<keyword evidence="1" id="KW-0812">Transmembrane</keyword>
<gene>
    <name evidence="2" type="ORF">LCGC14_2937030</name>
</gene>
<dbReference type="EMBL" id="LAZR01058798">
    <property type="protein sequence ID" value="KKK69139.1"/>
    <property type="molecule type" value="Genomic_DNA"/>
</dbReference>
<name>A0A0F8ZRX2_9ZZZZ</name>
<reference evidence="2" key="1">
    <citation type="journal article" date="2015" name="Nature">
        <title>Complex archaea that bridge the gap between prokaryotes and eukaryotes.</title>
        <authorList>
            <person name="Spang A."/>
            <person name="Saw J.H."/>
            <person name="Jorgensen S.L."/>
            <person name="Zaremba-Niedzwiedzka K."/>
            <person name="Martijn J."/>
            <person name="Lind A.E."/>
            <person name="van Eijk R."/>
            <person name="Schleper C."/>
            <person name="Guy L."/>
            <person name="Ettema T.J."/>
        </authorList>
    </citation>
    <scope>NUCLEOTIDE SEQUENCE</scope>
</reference>